<dbReference type="PANTHER" id="PTHR11306">
    <property type="entry name" value="NIEMANN PICK TYPE C2 PROTEIN NPC2-RELATED"/>
    <property type="match status" value="1"/>
</dbReference>
<dbReference type="PANTHER" id="PTHR11306:SF68">
    <property type="entry name" value="NPC INTRACELLULAR CHOLESTEROL TRANSPORTER 2"/>
    <property type="match status" value="1"/>
</dbReference>
<evidence type="ECO:0000256" key="4">
    <source>
        <dbReference type="SAM" id="SignalP"/>
    </source>
</evidence>
<feature type="chain" id="PRO_5005894667" evidence="4">
    <location>
        <begin position="18"/>
        <end position="154"/>
    </location>
</feature>
<organism evidence="6 7">
    <name type="scientific">Strongyloides papillosus</name>
    <name type="common">Intestinal threadworm</name>
    <dbReference type="NCBI Taxonomy" id="174720"/>
    <lineage>
        <taxon>Eukaryota</taxon>
        <taxon>Metazoa</taxon>
        <taxon>Ecdysozoa</taxon>
        <taxon>Nematoda</taxon>
        <taxon>Chromadorea</taxon>
        <taxon>Rhabditida</taxon>
        <taxon>Tylenchina</taxon>
        <taxon>Panagrolaimomorpha</taxon>
        <taxon>Strongyloidoidea</taxon>
        <taxon>Strongyloididae</taxon>
        <taxon>Strongyloides</taxon>
    </lineage>
</organism>
<dbReference type="InterPro" id="IPR003172">
    <property type="entry name" value="ML_dom"/>
</dbReference>
<evidence type="ECO:0000256" key="3">
    <source>
        <dbReference type="ARBA" id="ARBA00022525"/>
    </source>
</evidence>
<keyword evidence="3" id="KW-0964">Secreted</keyword>
<dbReference type="Proteomes" id="UP000046392">
    <property type="component" value="Unplaced"/>
</dbReference>
<reference evidence="7" key="1">
    <citation type="submission" date="2017-02" db="UniProtKB">
        <authorList>
            <consortium name="WormBaseParasite"/>
        </authorList>
    </citation>
    <scope>IDENTIFICATION</scope>
</reference>
<dbReference type="SMART" id="SM00737">
    <property type="entry name" value="ML"/>
    <property type="match status" value="1"/>
</dbReference>
<proteinExistence type="inferred from homology"/>
<protein>
    <submittedName>
        <fullName evidence="7">ML domain-containing protein</fullName>
    </submittedName>
</protein>
<dbReference type="STRING" id="174720.A0A0N5BJ39"/>
<dbReference type="AlphaFoldDB" id="A0A0N5BJ39"/>
<dbReference type="InterPro" id="IPR014756">
    <property type="entry name" value="Ig_E-set"/>
</dbReference>
<feature type="signal peptide" evidence="4">
    <location>
        <begin position="1"/>
        <end position="17"/>
    </location>
</feature>
<feature type="domain" description="MD-2-related lipid-recognition" evidence="5">
    <location>
        <begin position="26"/>
        <end position="149"/>
    </location>
</feature>
<dbReference type="SUPFAM" id="SSF81296">
    <property type="entry name" value="E set domains"/>
    <property type="match status" value="1"/>
</dbReference>
<dbReference type="GO" id="GO:0015918">
    <property type="term" value="P:sterol transport"/>
    <property type="evidence" value="ECO:0007669"/>
    <property type="project" value="InterPro"/>
</dbReference>
<dbReference type="GO" id="GO:0032934">
    <property type="term" value="F:sterol binding"/>
    <property type="evidence" value="ECO:0007669"/>
    <property type="project" value="InterPro"/>
</dbReference>
<evidence type="ECO:0000256" key="1">
    <source>
        <dbReference type="ARBA" id="ARBA00004613"/>
    </source>
</evidence>
<keyword evidence="4" id="KW-0732">Signal</keyword>
<evidence type="ECO:0000259" key="5">
    <source>
        <dbReference type="SMART" id="SM00737"/>
    </source>
</evidence>
<dbReference type="FunFam" id="2.60.40.770:FF:000001">
    <property type="entry name" value="NPC intracellular cholesterol transporter 2"/>
    <property type="match status" value="1"/>
</dbReference>
<accession>A0A0N5BJ39</accession>
<comment type="similarity">
    <text evidence="2">Belongs to the NPC2 family.</text>
</comment>
<dbReference type="GO" id="GO:0005576">
    <property type="term" value="C:extracellular region"/>
    <property type="evidence" value="ECO:0007669"/>
    <property type="project" value="UniProtKB-SubCell"/>
</dbReference>
<sequence length="154" mass="17621">MKITIFLTAIFAYIAFCDEVFKPINFKNCKSKYEILKVESTCNFVNNKCVFLQGEEPKIKIHFKPTEKIDSLKTKVRARLDGSFVDFHIDNDNVCEQSGISCQTDSQNEQVYTAAVPIRNEYPAVDVQINWQIVDPSNDEQKVCIVFLGTVIKN</sequence>
<dbReference type="Gene3D" id="2.60.40.770">
    <property type="match status" value="1"/>
</dbReference>
<evidence type="ECO:0000313" key="7">
    <source>
        <dbReference type="WBParaSite" id="SPAL_0000596400.1"/>
    </source>
</evidence>
<comment type="subcellular location">
    <subcellularLocation>
        <location evidence="1">Secreted</location>
    </subcellularLocation>
</comment>
<evidence type="ECO:0000313" key="6">
    <source>
        <dbReference type="Proteomes" id="UP000046392"/>
    </source>
</evidence>
<name>A0A0N5BJ39_STREA</name>
<keyword evidence="6" id="KW-1185">Reference proteome</keyword>
<dbReference type="WBParaSite" id="SPAL_0000596400.1">
    <property type="protein sequence ID" value="SPAL_0000596400.1"/>
    <property type="gene ID" value="SPAL_0000596400"/>
</dbReference>
<dbReference type="Pfam" id="PF02221">
    <property type="entry name" value="E1_DerP2_DerF2"/>
    <property type="match status" value="1"/>
</dbReference>
<evidence type="ECO:0000256" key="2">
    <source>
        <dbReference type="ARBA" id="ARBA00006370"/>
    </source>
</evidence>
<dbReference type="InterPro" id="IPR039670">
    <property type="entry name" value="NPC2-like"/>
</dbReference>